<dbReference type="OrthoDB" id="9792005at2"/>
<dbReference type="InterPro" id="IPR023401">
    <property type="entry name" value="ODC_N"/>
</dbReference>
<evidence type="ECO:0000313" key="2">
    <source>
        <dbReference type="Proteomes" id="UP000263232"/>
    </source>
</evidence>
<dbReference type="InterPro" id="IPR036291">
    <property type="entry name" value="NAD(P)-bd_dom_sf"/>
</dbReference>
<sequence>MEGNRTLLLKQSEVESLIDLSDVNRLVDLTFHGMGEGTVKNPPKVSLDLGETGNWPHYEGFMNAMPAYIGSLDVAGLKWVGGFEGEREAAGLPYITAMILLVNPHLGTFLSVMDGAYISNVRTGAQVAQAIRYLFRKDHITLGLYGAGMQARKTVRAVADAVHIDCLHVWNHREETAQQFKEDMAEVVHGEIIVHEVSDQAGPCQAEVVVTLTPAQEPLIRREWVQPGTVIFPMGSYQEIDDALILEADQIIVDHPEQALHRGALKKLHTNGQITLDDIDGTLGELSLKETGLANIDKQITLCIPIGTGAMDVSVAYEVYRKAKEAGVGEYFDFVG</sequence>
<reference evidence="1 2" key="1">
    <citation type="submission" date="2017-09" db="EMBL/GenBank/DDBJ databases">
        <title>Complete genome sequence of Oxytococcus suis strain ZY16052.</title>
        <authorList>
            <person name="Li F."/>
        </authorList>
    </citation>
    <scope>NUCLEOTIDE SEQUENCE [LARGE SCALE GENOMIC DNA]</scope>
    <source>
        <strain evidence="1 2">ZY16052</strain>
    </source>
</reference>
<evidence type="ECO:0008006" key="3">
    <source>
        <dbReference type="Google" id="ProtNLM"/>
    </source>
</evidence>
<dbReference type="SUPFAM" id="SSF51735">
    <property type="entry name" value="NAD(P)-binding Rossmann-fold domains"/>
    <property type="match status" value="1"/>
</dbReference>
<organism evidence="1 2">
    <name type="scientific">Suicoccus acidiformans</name>
    <dbReference type="NCBI Taxonomy" id="2036206"/>
    <lineage>
        <taxon>Bacteria</taxon>
        <taxon>Bacillati</taxon>
        <taxon>Bacillota</taxon>
        <taxon>Bacilli</taxon>
        <taxon>Lactobacillales</taxon>
        <taxon>Aerococcaceae</taxon>
        <taxon>Suicoccus</taxon>
    </lineage>
</organism>
<dbReference type="Proteomes" id="UP000263232">
    <property type="component" value="Chromosome"/>
</dbReference>
<dbReference type="InterPro" id="IPR003462">
    <property type="entry name" value="ODC_Mu_crystall"/>
</dbReference>
<dbReference type="Gene3D" id="3.40.50.720">
    <property type="entry name" value="NAD(P)-binding Rossmann-like Domain"/>
    <property type="match status" value="1"/>
</dbReference>
<dbReference type="RefSeq" id="WP_118990277.1">
    <property type="nucleotide sequence ID" value="NZ_CP023434.1"/>
</dbReference>
<dbReference type="KEGG" id="abae:CL176_04760"/>
<dbReference type="Gene3D" id="3.30.1780.10">
    <property type="entry name" value="ornithine cyclodeaminase, domain 1"/>
    <property type="match status" value="1"/>
</dbReference>
<dbReference type="PANTHER" id="PTHR13812:SF19">
    <property type="entry name" value="KETIMINE REDUCTASE MU-CRYSTALLIN"/>
    <property type="match status" value="1"/>
</dbReference>
<name>A0A347WJV8_9LACT</name>
<accession>A0A347WJV8</accession>
<gene>
    <name evidence="1" type="ORF">CL176_04760</name>
</gene>
<dbReference type="GO" id="GO:0005737">
    <property type="term" value="C:cytoplasm"/>
    <property type="evidence" value="ECO:0007669"/>
    <property type="project" value="TreeGrafter"/>
</dbReference>
<protein>
    <recommendedName>
        <fullName evidence="3">Ornithine cyclodeaminase</fullName>
    </recommendedName>
</protein>
<dbReference type="Pfam" id="PF02423">
    <property type="entry name" value="OCD_Mu_crystall"/>
    <property type="match status" value="1"/>
</dbReference>
<dbReference type="PIRSF" id="PIRSF001439">
    <property type="entry name" value="CryM"/>
    <property type="match status" value="1"/>
</dbReference>
<dbReference type="PANTHER" id="PTHR13812">
    <property type="entry name" value="KETIMINE REDUCTASE MU-CRYSTALLIN"/>
    <property type="match status" value="1"/>
</dbReference>
<proteinExistence type="predicted"/>
<evidence type="ECO:0000313" key="1">
    <source>
        <dbReference type="EMBL" id="AXY25365.1"/>
    </source>
</evidence>
<dbReference type="EMBL" id="CP023434">
    <property type="protein sequence ID" value="AXY25365.1"/>
    <property type="molecule type" value="Genomic_DNA"/>
</dbReference>
<dbReference type="AlphaFoldDB" id="A0A347WJV8"/>
<keyword evidence="2" id="KW-1185">Reference proteome</keyword>